<dbReference type="Proteomes" id="UP000187455">
    <property type="component" value="Unassembled WGS sequence"/>
</dbReference>
<dbReference type="AlphaFoldDB" id="A0A1R0H5T4"/>
<reference evidence="1 2" key="1">
    <citation type="journal article" date="2016" name="Mol. Biol. Evol.">
        <title>Genome-Wide Survey of Gut Fungi (Harpellales) Reveals the First Horizontally Transferred Ubiquitin Gene from a Mosquito Host.</title>
        <authorList>
            <person name="Wang Y."/>
            <person name="White M.M."/>
            <person name="Kvist S."/>
            <person name="Moncalvo J.M."/>
        </authorList>
    </citation>
    <scope>NUCLEOTIDE SEQUENCE [LARGE SCALE GENOMIC DNA]</scope>
    <source>
        <strain evidence="1 2">ALG-7-W6</strain>
    </source>
</reference>
<accession>A0A1R0H5T4</accession>
<proteinExistence type="predicted"/>
<evidence type="ECO:0000313" key="2">
    <source>
        <dbReference type="Proteomes" id="UP000187455"/>
    </source>
</evidence>
<dbReference type="OrthoDB" id="10472015at2759"/>
<comment type="caution">
    <text evidence="1">The sequence shown here is derived from an EMBL/GenBank/DDBJ whole genome shotgun (WGS) entry which is preliminary data.</text>
</comment>
<sequence length="183" mass="21033">MESNQGEDAYQLQRASISTLCSQDQERGRKFNVSTLSQHDYNSVFKKFWGKEFPKTTRDSGENMRTLPEKKYNVSGHICSFDAQYSRFAKQTERANRVVSITGGIKKLNLLYGQKYVVLFSSKSNKKINRCCAKKNQKKKDRGLIHLVPGHECIATELTDIQFFMFQQPLQLHTVEPDPTSIT</sequence>
<keyword evidence="2" id="KW-1185">Reference proteome</keyword>
<evidence type="ECO:0000313" key="1">
    <source>
        <dbReference type="EMBL" id="OLY84483.1"/>
    </source>
</evidence>
<name>A0A1R0H5T4_9FUNG</name>
<organism evidence="1 2">
    <name type="scientific">Smittium mucronatum</name>
    <dbReference type="NCBI Taxonomy" id="133383"/>
    <lineage>
        <taxon>Eukaryota</taxon>
        <taxon>Fungi</taxon>
        <taxon>Fungi incertae sedis</taxon>
        <taxon>Zoopagomycota</taxon>
        <taxon>Kickxellomycotina</taxon>
        <taxon>Harpellomycetes</taxon>
        <taxon>Harpellales</taxon>
        <taxon>Legeriomycetaceae</taxon>
        <taxon>Smittium</taxon>
    </lineage>
</organism>
<gene>
    <name evidence="1" type="ORF">AYI68_g1352</name>
</gene>
<dbReference type="EMBL" id="LSSL01000478">
    <property type="protein sequence ID" value="OLY84483.1"/>
    <property type="molecule type" value="Genomic_DNA"/>
</dbReference>
<protein>
    <submittedName>
        <fullName evidence="1">Uncharacterized protein</fullName>
    </submittedName>
</protein>